<organism evidence="1 2">
    <name type="scientific">Dallia pectoralis</name>
    <name type="common">Alaska blackfish</name>
    <dbReference type="NCBI Taxonomy" id="75939"/>
    <lineage>
        <taxon>Eukaryota</taxon>
        <taxon>Metazoa</taxon>
        <taxon>Chordata</taxon>
        <taxon>Craniata</taxon>
        <taxon>Vertebrata</taxon>
        <taxon>Euteleostomi</taxon>
        <taxon>Actinopterygii</taxon>
        <taxon>Neopterygii</taxon>
        <taxon>Teleostei</taxon>
        <taxon>Protacanthopterygii</taxon>
        <taxon>Esociformes</taxon>
        <taxon>Umbridae</taxon>
        <taxon>Dallia</taxon>
    </lineage>
</organism>
<evidence type="ECO:0000313" key="1">
    <source>
        <dbReference type="EMBL" id="KAJ7985750.1"/>
    </source>
</evidence>
<protein>
    <submittedName>
        <fullName evidence="1">Uncharacterized protein</fullName>
    </submittedName>
</protein>
<comment type="caution">
    <text evidence="1">The sequence shown here is derived from an EMBL/GenBank/DDBJ whole genome shotgun (WGS) entry which is preliminary data.</text>
</comment>
<dbReference type="Proteomes" id="UP001157502">
    <property type="component" value="Chromosome 35"/>
</dbReference>
<name>A0ACC2F2Z8_DALPE</name>
<dbReference type="EMBL" id="CM055762">
    <property type="protein sequence ID" value="KAJ7985750.1"/>
    <property type="molecule type" value="Genomic_DNA"/>
</dbReference>
<reference evidence="1" key="1">
    <citation type="submission" date="2021-05" db="EMBL/GenBank/DDBJ databases">
        <authorList>
            <person name="Pan Q."/>
            <person name="Jouanno E."/>
            <person name="Zahm M."/>
            <person name="Klopp C."/>
            <person name="Cabau C."/>
            <person name="Louis A."/>
            <person name="Berthelot C."/>
            <person name="Parey E."/>
            <person name="Roest Crollius H."/>
            <person name="Montfort J."/>
            <person name="Robinson-Rechavi M."/>
            <person name="Bouchez O."/>
            <person name="Lampietro C."/>
            <person name="Lopez Roques C."/>
            <person name="Donnadieu C."/>
            <person name="Postlethwait J."/>
            <person name="Bobe J."/>
            <person name="Dillon D."/>
            <person name="Chandos A."/>
            <person name="von Hippel F."/>
            <person name="Guiguen Y."/>
        </authorList>
    </citation>
    <scope>NUCLEOTIDE SEQUENCE</scope>
    <source>
        <strain evidence="1">YG-Jan2019</strain>
    </source>
</reference>
<gene>
    <name evidence="1" type="ORF">DPEC_G00343700</name>
</gene>
<accession>A0ACC2F2Z8</accession>
<sequence length="134" mass="15143">MTDRLVSQGVDIPKAVSLYQANTRDGSTEDPIHNTPAVQWHGPELVVKWSIHQGSSRRSNRKNQRLGEKLPKRGRQRMIVRSLKVTARHSTREEAMAVRVWLPAVKTLVDFGKTLVGRGNWEVGLGEIFRLSHA</sequence>
<keyword evidence="2" id="KW-1185">Reference proteome</keyword>
<proteinExistence type="predicted"/>
<evidence type="ECO:0000313" key="2">
    <source>
        <dbReference type="Proteomes" id="UP001157502"/>
    </source>
</evidence>